<reference evidence="4 5" key="1">
    <citation type="submission" date="2018-08" db="EMBL/GenBank/DDBJ databases">
        <title>A genome reference for cultivated species of the human gut microbiota.</title>
        <authorList>
            <person name="Zou Y."/>
            <person name="Xue W."/>
            <person name="Luo G."/>
        </authorList>
    </citation>
    <scope>NUCLEOTIDE SEQUENCE [LARGE SCALE GENOMIC DNA]</scope>
    <source>
        <strain evidence="4 5">AF37-12</strain>
    </source>
</reference>
<sequence>MPSEMNKQIYVLDEYITSTKNGIGVFITELLQCLKKMDVDICHVIFNVRQPEIRVCSKNGMKIISIPRFPSGNFFDNWKVVNRVFRLFVPDSLENVFCFNHSPCPELLESLRNSHPLSKQLYVIHNLWWTSPLLGDDCLLANIVKNRSRSLKNKTYKWILNTVDKELQMCQTVDAVVCLTKGTHQVLTNIYRIDQEKIFLIPNGLKRNQYINSKMDKNKLREQYYIDDKEKVILFAGRLSEFKGIYAVLDAFCILLKEFSNIRLVLAGSLLPEFVLSNYAHISTKVTYTGHLERKELKKWYQMADIGVIPSYTEQCSYVGIEMMMHGLPIVTSDGFGLRDMFKDQGNAIVVPIGKRTKKNGTFSENLVHALTMLLSSETLMNEIGRNARKAYLKHYGLCQMKEGYKRLLDAF</sequence>
<organism evidence="4 5">
    <name type="scientific">Bacteroides thetaiotaomicron</name>
    <dbReference type="NCBI Taxonomy" id="818"/>
    <lineage>
        <taxon>Bacteria</taxon>
        <taxon>Pseudomonadati</taxon>
        <taxon>Bacteroidota</taxon>
        <taxon>Bacteroidia</taxon>
        <taxon>Bacteroidales</taxon>
        <taxon>Bacteroidaceae</taxon>
        <taxon>Bacteroides</taxon>
    </lineage>
</organism>
<evidence type="ECO:0000259" key="3">
    <source>
        <dbReference type="Pfam" id="PF13439"/>
    </source>
</evidence>
<feature type="domain" description="Glycosyl transferase family 1" evidence="2">
    <location>
        <begin position="216"/>
        <end position="390"/>
    </location>
</feature>
<feature type="domain" description="Glycosyltransferase subfamily 4-like N-terminal" evidence="3">
    <location>
        <begin position="21"/>
        <end position="205"/>
    </location>
</feature>
<dbReference type="CDD" id="cd03801">
    <property type="entry name" value="GT4_PimA-like"/>
    <property type="match status" value="1"/>
</dbReference>
<dbReference type="Pfam" id="PF00534">
    <property type="entry name" value="Glycos_transf_1"/>
    <property type="match status" value="1"/>
</dbReference>
<evidence type="ECO:0000313" key="4">
    <source>
        <dbReference type="EMBL" id="RHL54038.1"/>
    </source>
</evidence>
<evidence type="ECO:0000259" key="2">
    <source>
        <dbReference type="Pfam" id="PF00534"/>
    </source>
</evidence>
<dbReference type="Proteomes" id="UP000283616">
    <property type="component" value="Unassembled WGS sequence"/>
</dbReference>
<dbReference type="PANTHER" id="PTHR46401">
    <property type="entry name" value="GLYCOSYLTRANSFERASE WBBK-RELATED"/>
    <property type="match status" value="1"/>
</dbReference>
<dbReference type="InterPro" id="IPR028098">
    <property type="entry name" value="Glyco_trans_4-like_N"/>
</dbReference>
<evidence type="ECO:0000313" key="5">
    <source>
        <dbReference type="Proteomes" id="UP000283616"/>
    </source>
</evidence>
<dbReference type="Pfam" id="PF13439">
    <property type="entry name" value="Glyco_transf_4"/>
    <property type="match status" value="1"/>
</dbReference>
<dbReference type="EMBL" id="QROV01000031">
    <property type="protein sequence ID" value="RHL54038.1"/>
    <property type="molecule type" value="Genomic_DNA"/>
</dbReference>
<evidence type="ECO:0000256" key="1">
    <source>
        <dbReference type="ARBA" id="ARBA00022679"/>
    </source>
</evidence>
<name>A0A415LVF1_BACT4</name>
<dbReference type="GO" id="GO:0016757">
    <property type="term" value="F:glycosyltransferase activity"/>
    <property type="evidence" value="ECO:0007669"/>
    <property type="project" value="InterPro"/>
</dbReference>
<dbReference type="GO" id="GO:0009103">
    <property type="term" value="P:lipopolysaccharide biosynthetic process"/>
    <property type="evidence" value="ECO:0007669"/>
    <property type="project" value="TreeGrafter"/>
</dbReference>
<proteinExistence type="predicted"/>
<gene>
    <name evidence="4" type="ORF">DW011_21260</name>
</gene>
<comment type="caution">
    <text evidence="4">The sequence shown here is derived from an EMBL/GenBank/DDBJ whole genome shotgun (WGS) entry which is preliminary data.</text>
</comment>
<dbReference type="SUPFAM" id="SSF53756">
    <property type="entry name" value="UDP-Glycosyltransferase/glycogen phosphorylase"/>
    <property type="match status" value="1"/>
</dbReference>
<accession>A0A415LVF1</accession>
<dbReference type="PANTHER" id="PTHR46401:SF2">
    <property type="entry name" value="GLYCOSYLTRANSFERASE WBBK-RELATED"/>
    <property type="match status" value="1"/>
</dbReference>
<dbReference type="InterPro" id="IPR001296">
    <property type="entry name" value="Glyco_trans_1"/>
</dbReference>
<protein>
    <submittedName>
        <fullName evidence="4">Glycosyltransferase</fullName>
    </submittedName>
</protein>
<dbReference type="AlphaFoldDB" id="A0A415LVF1"/>
<dbReference type="RefSeq" id="WP_080669310.1">
    <property type="nucleotide sequence ID" value="NZ_JANUIC010000004.1"/>
</dbReference>
<keyword evidence="1 4" id="KW-0808">Transferase</keyword>
<dbReference type="Gene3D" id="3.40.50.2000">
    <property type="entry name" value="Glycogen Phosphorylase B"/>
    <property type="match status" value="2"/>
</dbReference>